<accession>A0A800MUI2</accession>
<gene>
    <name evidence="1" type="ORF">KIS1582_3742</name>
</gene>
<proteinExistence type="predicted"/>
<dbReference type="AlphaFoldDB" id="A0A800MUI2"/>
<comment type="caution">
    <text evidence="1">The sequence shown here is derived from an EMBL/GenBank/DDBJ whole genome shotgun (WGS) entry which is preliminary data.</text>
</comment>
<sequence>MLTLVLNLTFEVAVNWKLEIPIAVGLSVTYSLAARRKP</sequence>
<dbReference type="EMBL" id="VDEM01000055">
    <property type="protein sequence ID" value="KAF0822525.1"/>
    <property type="molecule type" value="Genomic_DNA"/>
</dbReference>
<dbReference type="Proteomes" id="UP000465778">
    <property type="component" value="Unassembled WGS sequence"/>
</dbReference>
<name>A0A800MUI2_CYTFI</name>
<organism evidence="1 2">
    <name type="scientific">Cytobacillus firmus</name>
    <name type="common">Bacillus firmus</name>
    <dbReference type="NCBI Taxonomy" id="1399"/>
    <lineage>
        <taxon>Bacteria</taxon>
        <taxon>Bacillati</taxon>
        <taxon>Bacillota</taxon>
        <taxon>Bacilli</taxon>
        <taxon>Bacillales</taxon>
        <taxon>Bacillaceae</taxon>
        <taxon>Cytobacillus</taxon>
    </lineage>
</organism>
<reference evidence="1 2" key="1">
    <citation type="journal article" date="2020" name="G3 (Bethesda)">
        <title>Whole Genome Sequencing and Comparative Genomics of Two Nematicidal Bacillus Strains Reveals a Wide Range of Possible Virulence Factors.</title>
        <authorList>
            <person name="Susic N."/>
            <person name="Janezic S."/>
            <person name="Rupnik M."/>
            <person name="Geric Stare B."/>
        </authorList>
    </citation>
    <scope>NUCLEOTIDE SEQUENCE [LARGE SCALE GENOMIC DNA]</scope>
    <source>
        <strain evidence="1 2">I-1582</strain>
    </source>
</reference>
<protein>
    <submittedName>
        <fullName evidence="1">Uncharacterized protein</fullName>
    </submittedName>
</protein>
<evidence type="ECO:0000313" key="1">
    <source>
        <dbReference type="EMBL" id="KAF0822525.1"/>
    </source>
</evidence>
<evidence type="ECO:0000313" key="2">
    <source>
        <dbReference type="Proteomes" id="UP000465778"/>
    </source>
</evidence>